<gene>
    <name evidence="1" type="ORF">BaRGS_00033010</name>
</gene>
<dbReference type="AlphaFoldDB" id="A0ABD0JLZ0"/>
<feature type="non-terminal residue" evidence="1">
    <location>
        <position position="1"/>
    </location>
</feature>
<dbReference type="Proteomes" id="UP001519460">
    <property type="component" value="Unassembled WGS sequence"/>
</dbReference>
<name>A0ABD0JLZ0_9CAEN</name>
<dbReference type="EMBL" id="JACVVK020000395">
    <property type="protein sequence ID" value="KAK7475738.1"/>
    <property type="molecule type" value="Genomic_DNA"/>
</dbReference>
<sequence length="71" mass="8007">FGLVSTDSNAQTNDNFSSTLLDHKTPTGILVCHDKVITRFQQKTPSVSPERKRLFRPGSRSISVQEMLTWT</sequence>
<comment type="caution">
    <text evidence="1">The sequence shown here is derived from an EMBL/GenBank/DDBJ whole genome shotgun (WGS) entry which is preliminary data.</text>
</comment>
<keyword evidence="2" id="KW-1185">Reference proteome</keyword>
<evidence type="ECO:0000313" key="2">
    <source>
        <dbReference type="Proteomes" id="UP001519460"/>
    </source>
</evidence>
<accession>A0ABD0JLZ0</accession>
<reference evidence="1 2" key="1">
    <citation type="journal article" date="2023" name="Sci. Data">
        <title>Genome assembly of the Korean intertidal mud-creeper Batillaria attramentaria.</title>
        <authorList>
            <person name="Patra A.K."/>
            <person name="Ho P.T."/>
            <person name="Jun S."/>
            <person name="Lee S.J."/>
            <person name="Kim Y."/>
            <person name="Won Y.J."/>
        </authorList>
    </citation>
    <scope>NUCLEOTIDE SEQUENCE [LARGE SCALE GENOMIC DNA]</scope>
    <source>
        <strain evidence="1">Wonlab-2016</strain>
    </source>
</reference>
<proteinExistence type="predicted"/>
<organism evidence="1 2">
    <name type="scientific">Batillaria attramentaria</name>
    <dbReference type="NCBI Taxonomy" id="370345"/>
    <lineage>
        <taxon>Eukaryota</taxon>
        <taxon>Metazoa</taxon>
        <taxon>Spiralia</taxon>
        <taxon>Lophotrochozoa</taxon>
        <taxon>Mollusca</taxon>
        <taxon>Gastropoda</taxon>
        <taxon>Caenogastropoda</taxon>
        <taxon>Sorbeoconcha</taxon>
        <taxon>Cerithioidea</taxon>
        <taxon>Batillariidae</taxon>
        <taxon>Batillaria</taxon>
    </lineage>
</organism>
<evidence type="ECO:0000313" key="1">
    <source>
        <dbReference type="EMBL" id="KAK7475738.1"/>
    </source>
</evidence>
<protein>
    <submittedName>
        <fullName evidence="1">Uncharacterized protein</fullName>
    </submittedName>
</protein>